<evidence type="ECO:0008006" key="3">
    <source>
        <dbReference type="Google" id="ProtNLM"/>
    </source>
</evidence>
<evidence type="ECO:0000313" key="2">
    <source>
        <dbReference type="Proteomes" id="UP000297693"/>
    </source>
</evidence>
<name>A0A4R9JXL6_9LEPT</name>
<dbReference type="RefSeq" id="WP_135625169.1">
    <property type="nucleotide sequence ID" value="NZ_RQGD01000046.1"/>
</dbReference>
<organism evidence="1 2">
    <name type="scientific">Leptospira ognonensis</name>
    <dbReference type="NCBI Taxonomy" id="2484945"/>
    <lineage>
        <taxon>Bacteria</taxon>
        <taxon>Pseudomonadati</taxon>
        <taxon>Spirochaetota</taxon>
        <taxon>Spirochaetia</taxon>
        <taxon>Leptospirales</taxon>
        <taxon>Leptospiraceae</taxon>
        <taxon>Leptospira</taxon>
    </lineage>
</organism>
<accession>A0A4R9JXL6</accession>
<gene>
    <name evidence="1" type="ORF">EHQ58_17065</name>
</gene>
<proteinExistence type="predicted"/>
<dbReference type="OrthoDB" id="329940at2"/>
<dbReference type="EMBL" id="RQGD01000046">
    <property type="protein sequence ID" value="TGL56338.1"/>
    <property type="molecule type" value="Genomic_DNA"/>
</dbReference>
<reference evidence="1" key="1">
    <citation type="journal article" date="2019" name="PLoS Negl. Trop. Dis.">
        <title>Revisiting the worldwide diversity of Leptospira species in the environment.</title>
        <authorList>
            <person name="Vincent A.T."/>
            <person name="Schiettekatte O."/>
            <person name="Bourhy P."/>
            <person name="Veyrier F.J."/>
            <person name="Picardeau M."/>
        </authorList>
    </citation>
    <scope>NUCLEOTIDE SEQUENCE [LARGE SCALE GENOMIC DNA]</scope>
    <source>
        <strain evidence="1">201702476</strain>
    </source>
</reference>
<evidence type="ECO:0000313" key="1">
    <source>
        <dbReference type="EMBL" id="TGL56338.1"/>
    </source>
</evidence>
<sequence>MKPNHYTEIPPSFEVNLEVQNDYDVHKHISARGIRIVTPNVYEVSAILKISLKQISVTGSIDFIVKVLKVTKLEGENLYELHANFYDTNGDREDEVLSFFKLF</sequence>
<comment type="caution">
    <text evidence="1">The sequence shown here is derived from an EMBL/GenBank/DDBJ whole genome shotgun (WGS) entry which is preliminary data.</text>
</comment>
<keyword evidence="2" id="KW-1185">Reference proteome</keyword>
<dbReference type="Proteomes" id="UP000297693">
    <property type="component" value="Unassembled WGS sequence"/>
</dbReference>
<protein>
    <recommendedName>
        <fullName evidence="3">PilZ domain-containing protein</fullName>
    </recommendedName>
</protein>
<dbReference type="AlphaFoldDB" id="A0A4R9JXL6"/>